<keyword evidence="3 7" id="KW-0479">Metal-binding</keyword>
<keyword evidence="5 7" id="KW-0408">Iron</keyword>
<comment type="cofactor">
    <cofactor evidence="1 7">
        <name>Fe(2+)</name>
        <dbReference type="ChEBI" id="CHEBI:29033"/>
    </cofactor>
</comment>
<dbReference type="PANTHER" id="PTHR11473">
    <property type="entry name" value="AROMATIC AMINO ACID HYDROXYLASE"/>
    <property type="match status" value="1"/>
</dbReference>
<reference evidence="9 10" key="1">
    <citation type="submission" date="2020-08" db="EMBL/GenBank/DDBJ databases">
        <title>Genomic Encyclopedia of Type Strains, Phase IV (KMG-V): Genome sequencing to study the core and pangenomes of soil and plant-associated prokaryotes.</title>
        <authorList>
            <person name="Whitman W."/>
        </authorList>
    </citation>
    <scope>NUCLEOTIDE SEQUENCE [LARGE SCALE GENOMIC DNA]</scope>
    <source>
        <strain evidence="9 10">MP7CTX6</strain>
    </source>
</reference>
<organism evidence="9 10">
    <name type="scientific">Pedobacter cryoconitis</name>
    <dbReference type="NCBI Taxonomy" id="188932"/>
    <lineage>
        <taxon>Bacteria</taxon>
        <taxon>Pseudomonadati</taxon>
        <taxon>Bacteroidota</taxon>
        <taxon>Sphingobacteriia</taxon>
        <taxon>Sphingobacteriales</taxon>
        <taxon>Sphingobacteriaceae</taxon>
        <taxon>Pedobacter</taxon>
    </lineage>
</organism>
<comment type="similarity">
    <text evidence="2">Belongs to the biopterin-dependent aromatic amino acid hydroxylase family.</text>
</comment>
<proteinExistence type="inferred from homology"/>
<evidence type="ECO:0000313" key="9">
    <source>
        <dbReference type="EMBL" id="MBB5622477.1"/>
    </source>
</evidence>
<dbReference type="Proteomes" id="UP000537718">
    <property type="component" value="Unassembled WGS sequence"/>
</dbReference>
<dbReference type="InterPro" id="IPR001273">
    <property type="entry name" value="ArAA_hydroxylase"/>
</dbReference>
<name>A0A7W9DKQ8_9SPHI</name>
<dbReference type="InterPro" id="IPR019774">
    <property type="entry name" value="Aromatic-AA_hydroxylase_C"/>
</dbReference>
<dbReference type="Gene3D" id="1.10.800.10">
    <property type="entry name" value="Aromatic amino acid hydroxylase"/>
    <property type="match status" value="1"/>
</dbReference>
<feature type="binding site" evidence="7">
    <location>
        <position position="114"/>
    </location>
    <ligand>
        <name>Fe cation</name>
        <dbReference type="ChEBI" id="CHEBI:24875"/>
    </ligand>
</feature>
<keyword evidence="4" id="KW-0560">Oxidoreductase</keyword>
<dbReference type="AlphaFoldDB" id="A0A7W9DKQ8"/>
<accession>A0A7W9DKQ8</accession>
<dbReference type="GO" id="GO:0004505">
    <property type="term" value="F:phenylalanine 4-monooxygenase activity"/>
    <property type="evidence" value="ECO:0007669"/>
    <property type="project" value="UniProtKB-ARBA"/>
</dbReference>
<feature type="domain" description="Biopterin-dependent aromatic amino acid hydroxylase family profile" evidence="8">
    <location>
        <begin position="65"/>
        <end position="271"/>
    </location>
</feature>
<evidence type="ECO:0000256" key="6">
    <source>
        <dbReference type="ARBA" id="ARBA00023033"/>
    </source>
</evidence>
<evidence type="ECO:0000256" key="3">
    <source>
        <dbReference type="ARBA" id="ARBA00022723"/>
    </source>
</evidence>
<dbReference type="EMBL" id="JACHCF010000008">
    <property type="protein sequence ID" value="MBB5622477.1"/>
    <property type="molecule type" value="Genomic_DNA"/>
</dbReference>
<dbReference type="InterPro" id="IPR018301">
    <property type="entry name" value="ArAA_hydroxylase_Fe/CU_BS"/>
</dbReference>
<dbReference type="PROSITE" id="PS00367">
    <property type="entry name" value="BH4_AAA_HYDROXYL_1"/>
    <property type="match status" value="1"/>
</dbReference>
<dbReference type="PROSITE" id="PS51410">
    <property type="entry name" value="BH4_AAA_HYDROXYL_2"/>
    <property type="match status" value="1"/>
</dbReference>
<evidence type="ECO:0000256" key="2">
    <source>
        <dbReference type="ARBA" id="ARBA00009712"/>
    </source>
</evidence>
<evidence type="ECO:0000256" key="1">
    <source>
        <dbReference type="ARBA" id="ARBA00001954"/>
    </source>
</evidence>
<comment type="caution">
    <text evidence="9">The sequence shown here is derived from an EMBL/GenBank/DDBJ whole genome shotgun (WGS) entry which is preliminary data.</text>
</comment>
<evidence type="ECO:0000256" key="5">
    <source>
        <dbReference type="ARBA" id="ARBA00023004"/>
    </source>
</evidence>
<evidence type="ECO:0000256" key="7">
    <source>
        <dbReference type="PIRSR" id="PIRSR601273-2"/>
    </source>
</evidence>
<dbReference type="SUPFAM" id="SSF56534">
    <property type="entry name" value="Aromatic aminoacid monoxygenases, catalytic and oligomerization domains"/>
    <property type="match status" value="1"/>
</dbReference>
<protein>
    <submittedName>
        <fullName evidence="9">Phenylalanine-4-hydroxylase</fullName>
    </submittedName>
</protein>
<evidence type="ECO:0000313" key="10">
    <source>
        <dbReference type="Proteomes" id="UP000537718"/>
    </source>
</evidence>
<feature type="binding site" evidence="7">
    <location>
        <position position="119"/>
    </location>
    <ligand>
        <name>Fe cation</name>
        <dbReference type="ChEBI" id="CHEBI:24875"/>
    </ligand>
</feature>
<gene>
    <name evidence="9" type="ORF">HDE69_003552</name>
</gene>
<feature type="binding site" evidence="7">
    <location>
        <position position="195"/>
    </location>
    <ligand>
        <name>Fe cation</name>
        <dbReference type="ChEBI" id="CHEBI:24875"/>
    </ligand>
</feature>
<keyword evidence="6" id="KW-0503">Monooxygenase</keyword>
<evidence type="ECO:0000259" key="8">
    <source>
        <dbReference type="PROSITE" id="PS51410"/>
    </source>
</evidence>
<dbReference type="PANTHER" id="PTHR11473:SF24">
    <property type="entry name" value="PHENYLALANINE-4-HYDROXYLASE"/>
    <property type="match status" value="1"/>
</dbReference>
<dbReference type="RefSeq" id="WP_183868388.1">
    <property type="nucleotide sequence ID" value="NZ_JACHCF010000008.1"/>
</dbReference>
<evidence type="ECO:0000256" key="4">
    <source>
        <dbReference type="ARBA" id="ARBA00023002"/>
    </source>
</evidence>
<sequence>MKTTMFSPSCFDQSAIQLINLFLQKQALSVEKYRQCYHSDYIDGFNYLYPEQDTFSYESLTEKLAAVGWKPVYVEGYLSGAAYFGHLKAREIPVNINVRPADELDFASFPDLIHDLVGHCPMLVNPAYSVFLDELSGFICSIELEPRDHEYLALHRSVSEERNEILAEIEAAETAMKASPTPYYYYNSMALWIIEFGIIKNQDVTNAYGAALVASPFEIEQIAKGTMVIKPLTGASPEAAFNFSDLQNCLYSTESFEEAKEMVTGINSLID</sequence>
<dbReference type="InterPro" id="IPR036951">
    <property type="entry name" value="ArAA_hydroxylase_sf"/>
</dbReference>
<dbReference type="Pfam" id="PF00351">
    <property type="entry name" value="Biopterin_H"/>
    <property type="match status" value="2"/>
</dbReference>
<dbReference type="InterPro" id="IPR036329">
    <property type="entry name" value="Aro-AA_hydroxylase_C_sf"/>
</dbReference>
<dbReference type="GO" id="GO:0005506">
    <property type="term" value="F:iron ion binding"/>
    <property type="evidence" value="ECO:0007669"/>
    <property type="project" value="InterPro"/>
</dbReference>